<dbReference type="Proteomes" id="UP000422736">
    <property type="component" value="Chromosome 7"/>
</dbReference>
<keyword evidence="5 6" id="KW-0472">Membrane</keyword>
<keyword evidence="2 6" id="KW-0812">Transmembrane</keyword>
<evidence type="ECO:0000313" key="9">
    <source>
        <dbReference type="EMBL" id="QGN18017.1"/>
    </source>
</evidence>
<keyword evidence="4 6" id="KW-1133">Transmembrane helix</keyword>
<proteinExistence type="predicted"/>
<dbReference type="PANTHER" id="PTHR12223">
    <property type="entry name" value="VESICULAR MANNOSE-BINDING LECTIN"/>
    <property type="match status" value="1"/>
</dbReference>
<feature type="chain" id="PRO_5045108113" evidence="7">
    <location>
        <begin position="19"/>
        <end position="433"/>
    </location>
</feature>
<evidence type="ECO:0000313" key="10">
    <source>
        <dbReference type="Proteomes" id="UP000422736"/>
    </source>
</evidence>
<evidence type="ECO:0000256" key="6">
    <source>
        <dbReference type="SAM" id="Phobius"/>
    </source>
</evidence>
<reference evidence="9 10" key="1">
    <citation type="submission" date="2016-03" db="EMBL/GenBank/DDBJ databases">
        <title>How can Kluyveromyces marxianus grow so fast - potential evolutionary course in Saccharomyces Complex revealed by comparative genomics.</title>
        <authorList>
            <person name="Mo W."/>
            <person name="Lu W."/>
            <person name="Yang X."/>
            <person name="Qi J."/>
            <person name="Lv H."/>
        </authorList>
    </citation>
    <scope>NUCLEOTIDE SEQUENCE [LARGE SCALE GENOMIC DNA]</scope>
    <source>
        <strain evidence="9 10">FIM1</strain>
    </source>
</reference>
<accession>A0ABX6F0X3</accession>
<feature type="transmembrane region" description="Helical" evidence="6">
    <location>
        <begin position="402"/>
        <end position="421"/>
    </location>
</feature>
<name>A0ABX6F0X3_KLUMA</name>
<evidence type="ECO:0000256" key="3">
    <source>
        <dbReference type="ARBA" id="ARBA00022729"/>
    </source>
</evidence>
<dbReference type="EMBL" id="CP015061">
    <property type="protein sequence ID" value="QGN18017.1"/>
    <property type="molecule type" value="Genomic_DNA"/>
</dbReference>
<protein>
    <submittedName>
        <fullName evidence="9">Protein EMP47</fullName>
    </submittedName>
</protein>
<dbReference type="InterPro" id="IPR016710">
    <property type="entry name" value="Emp46/Emp47"/>
</dbReference>
<evidence type="ECO:0000256" key="5">
    <source>
        <dbReference type="ARBA" id="ARBA00023136"/>
    </source>
</evidence>
<feature type="signal peptide" evidence="7">
    <location>
        <begin position="1"/>
        <end position="18"/>
    </location>
</feature>
<sequence>MWARWLLVYLASIAITVAEELYERKETSDNDILDRSHSLSDLVNMDKLPSEWKTGGDLVLEQGRLRFTPVASSQGSIWHNSDYQIKDSFTVEWTFRSVDFIGKSEGGLSFWIVNGKSVGDNSLFGGPQRYDGLQILVDSNGPVGSTVRGILNDGTKKFTETDIYDQTFGYCLLAYQDTAIPTTVRLSYDRKNNNLLKLQIDNRVCFQTREIQFPSNAKMRLGITAKNDKNKESFEILKMHTHNGLTKEVSLPNVNPMEQPRLVTKIINKETGKEDVVETDFMKMKGLANKVDNYELYKKLDKIEGKILANDISIINEKLEKIIKTQNDHSKKLDHLLSTLDVMVSSMGKEGEVNTEAFKDFFGMNDKLEKLLQDQAKIREETKLSMQSGGHGVTVDEIVKRLFIWMLPLILIVLVMAYYTFRIRQDIVKVKLL</sequence>
<evidence type="ECO:0000256" key="7">
    <source>
        <dbReference type="SAM" id="SignalP"/>
    </source>
</evidence>
<dbReference type="InterPro" id="IPR013320">
    <property type="entry name" value="ConA-like_dom_sf"/>
</dbReference>
<keyword evidence="10" id="KW-1185">Reference proteome</keyword>
<evidence type="ECO:0000256" key="2">
    <source>
        <dbReference type="ARBA" id="ARBA00022692"/>
    </source>
</evidence>
<dbReference type="InterPro" id="IPR051136">
    <property type="entry name" value="Intracellular_Lectin-GPT"/>
</dbReference>
<dbReference type="PIRSF" id="PIRSF018136">
    <property type="entry name" value="L-type_lectin_fungi"/>
    <property type="match status" value="1"/>
</dbReference>
<dbReference type="InterPro" id="IPR035661">
    <property type="entry name" value="EMP46/EMP47_N"/>
</dbReference>
<organism evidence="9 10">
    <name type="scientific">Kluyveromyces marxianus</name>
    <name type="common">Yeast</name>
    <name type="synonym">Candida kefyr</name>
    <dbReference type="NCBI Taxonomy" id="4911"/>
    <lineage>
        <taxon>Eukaryota</taxon>
        <taxon>Fungi</taxon>
        <taxon>Dikarya</taxon>
        <taxon>Ascomycota</taxon>
        <taxon>Saccharomycotina</taxon>
        <taxon>Saccharomycetes</taxon>
        <taxon>Saccharomycetales</taxon>
        <taxon>Saccharomycetaceae</taxon>
        <taxon>Kluyveromyces</taxon>
    </lineage>
</organism>
<dbReference type="PROSITE" id="PS51328">
    <property type="entry name" value="L_LECTIN_LIKE"/>
    <property type="match status" value="1"/>
</dbReference>
<reference evidence="9 10" key="2">
    <citation type="submission" date="2019-11" db="EMBL/GenBank/DDBJ databases">
        <authorList>
            <person name="Lu H."/>
        </authorList>
    </citation>
    <scope>NUCLEOTIDE SEQUENCE [LARGE SCALE GENOMIC DNA]</scope>
    <source>
        <strain evidence="9 10">FIM1</strain>
    </source>
</reference>
<dbReference type="CDD" id="cd06903">
    <property type="entry name" value="lectin_EMP46_EMP47"/>
    <property type="match status" value="1"/>
</dbReference>
<dbReference type="InterPro" id="IPR005052">
    <property type="entry name" value="Lectin_leg"/>
</dbReference>
<evidence type="ECO:0000256" key="4">
    <source>
        <dbReference type="ARBA" id="ARBA00022989"/>
    </source>
</evidence>
<evidence type="ECO:0000256" key="1">
    <source>
        <dbReference type="ARBA" id="ARBA00004479"/>
    </source>
</evidence>
<dbReference type="Pfam" id="PF03388">
    <property type="entry name" value="Lectin_leg-like"/>
    <property type="match status" value="1"/>
</dbReference>
<feature type="domain" description="L-type lectin-like" evidence="8">
    <location>
        <begin position="29"/>
        <end position="244"/>
    </location>
</feature>
<dbReference type="PANTHER" id="PTHR12223:SF28">
    <property type="entry name" value="LECTIN, MANNOSE BINDING 1 LIKE"/>
    <property type="match status" value="1"/>
</dbReference>
<dbReference type="Gene3D" id="2.60.120.200">
    <property type="match status" value="1"/>
</dbReference>
<comment type="subcellular location">
    <subcellularLocation>
        <location evidence="1">Membrane</location>
        <topology evidence="1">Single-pass type I membrane protein</topology>
    </subcellularLocation>
</comment>
<keyword evidence="3 7" id="KW-0732">Signal</keyword>
<dbReference type="SUPFAM" id="SSF49899">
    <property type="entry name" value="Concanavalin A-like lectins/glucanases"/>
    <property type="match status" value="1"/>
</dbReference>
<gene>
    <name evidence="9" type="primary">EMP47</name>
    <name evidence="9" type="ORF">FIM1_4333</name>
</gene>
<evidence type="ECO:0000259" key="8">
    <source>
        <dbReference type="PROSITE" id="PS51328"/>
    </source>
</evidence>